<dbReference type="NCBIfam" id="TIGR01615">
    <property type="entry name" value="A_thal_3542"/>
    <property type="match status" value="1"/>
</dbReference>
<evidence type="ECO:0000313" key="3">
    <source>
        <dbReference type="Proteomes" id="UP001318860"/>
    </source>
</evidence>
<feature type="compositionally biased region" description="Acidic residues" evidence="1">
    <location>
        <begin position="46"/>
        <end position="63"/>
    </location>
</feature>
<dbReference type="InterPro" id="IPR006502">
    <property type="entry name" value="PDDEXK-like"/>
</dbReference>
<organism evidence="2 3">
    <name type="scientific">Rehmannia glutinosa</name>
    <name type="common">Chinese foxglove</name>
    <dbReference type="NCBI Taxonomy" id="99300"/>
    <lineage>
        <taxon>Eukaryota</taxon>
        <taxon>Viridiplantae</taxon>
        <taxon>Streptophyta</taxon>
        <taxon>Embryophyta</taxon>
        <taxon>Tracheophyta</taxon>
        <taxon>Spermatophyta</taxon>
        <taxon>Magnoliopsida</taxon>
        <taxon>eudicotyledons</taxon>
        <taxon>Gunneridae</taxon>
        <taxon>Pentapetalae</taxon>
        <taxon>asterids</taxon>
        <taxon>lamiids</taxon>
        <taxon>Lamiales</taxon>
        <taxon>Orobanchaceae</taxon>
        <taxon>Rehmannieae</taxon>
        <taxon>Rehmannia</taxon>
    </lineage>
</organism>
<dbReference type="Proteomes" id="UP001318860">
    <property type="component" value="Unassembled WGS sequence"/>
</dbReference>
<keyword evidence="3" id="KW-1185">Reference proteome</keyword>
<accession>A0ABR0WQU2</accession>
<proteinExistence type="predicted"/>
<dbReference type="Pfam" id="PF04720">
    <property type="entry name" value="PDDEXK_6"/>
    <property type="match status" value="1"/>
</dbReference>
<dbReference type="EMBL" id="JABTTQ020000009">
    <property type="protein sequence ID" value="KAK6149691.1"/>
    <property type="molecule type" value="Genomic_DNA"/>
</dbReference>
<name>A0ABR0WQU2_REHGL</name>
<reference evidence="2 3" key="1">
    <citation type="journal article" date="2021" name="Comput. Struct. Biotechnol. J.">
        <title>De novo genome assembly of the potent medicinal plant Rehmannia glutinosa using nanopore technology.</title>
        <authorList>
            <person name="Ma L."/>
            <person name="Dong C."/>
            <person name="Song C."/>
            <person name="Wang X."/>
            <person name="Zheng X."/>
            <person name="Niu Y."/>
            <person name="Chen S."/>
            <person name="Feng W."/>
        </authorList>
    </citation>
    <scope>NUCLEOTIDE SEQUENCE [LARGE SCALE GENOMIC DNA]</scope>
    <source>
        <strain evidence="2">DH-2019</strain>
    </source>
</reference>
<comment type="caution">
    <text evidence="2">The sequence shown here is derived from an EMBL/GenBank/DDBJ whole genome shotgun (WGS) entry which is preliminary data.</text>
</comment>
<dbReference type="PANTHER" id="PTHR31579">
    <property type="entry name" value="OS03G0796600 PROTEIN"/>
    <property type="match status" value="1"/>
</dbReference>
<evidence type="ECO:0000313" key="2">
    <source>
        <dbReference type="EMBL" id="KAK6149691.1"/>
    </source>
</evidence>
<protein>
    <recommendedName>
        <fullName evidence="4">DUF506 family protein</fullName>
    </recommendedName>
</protein>
<dbReference type="PANTHER" id="PTHR31579:SF42">
    <property type="entry name" value="DUF506 FAMILY PROTEIN (DUF506)"/>
    <property type="match status" value="1"/>
</dbReference>
<evidence type="ECO:0000256" key="1">
    <source>
        <dbReference type="SAM" id="MobiDB-lite"/>
    </source>
</evidence>
<gene>
    <name evidence="2" type="ORF">DH2020_017216</name>
</gene>
<evidence type="ECO:0008006" key="4">
    <source>
        <dbReference type="Google" id="ProtNLM"/>
    </source>
</evidence>
<feature type="region of interest" description="Disordered" evidence="1">
    <location>
        <begin position="1"/>
        <end position="25"/>
    </location>
</feature>
<feature type="region of interest" description="Disordered" evidence="1">
    <location>
        <begin position="40"/>
        <end position="68"/>
    </location>
</feature>
<sequence>MAAAFDEMARVRSYESSGSEHSADLSDLVNSFFEREISDQRRNDEDQVELGVDVDEINDDENESNSSDHFEFQDSLKKIFDRENDAVKSRIHAEVEAAVEEVAANENSSPEFKRRLMAQLRSRGFDAGLCKLKWEKNGRNPSGNYEYIDVNAGGGSRYIIEVFLAGEFTIARPTNRYASLLDNFPPIYVGKPEELKQVVKLMCKAVRKSMKIGDLNVPPWRRLGYMQAKWFGSYKRTINEIPRRKASENLAGNRLVGFVPVKGATSSYCRDEFAAKNRVRIGNLAAALSQKEMLL</sequence>